<dbReference type="InterPro" id="IPR036873">
    <property type="entry name" value="Rhodanese-like_dom_sf"/>
</dbReference>
<evidence type="ECO:0000313" key="7">
    <source>
        <dbReference type="Proteomes" id="UP000182690"/>
    </source>
</evidence>
<name>A0A1H1A1V6_9MICO</name>
<dbReference type="PANTHER" id="PTHR43855">
    <property type="entry name" value="THIOSULFATE SULFURTRANSFERASE"/>
    <property type="match status" value="1"/>
</dbReference>
<evidence type="ECO:0000256" key="3">
    <source>
        <dbReference type="ARBA" id="ARBA00047549"/>
    </source>
</evidence>
<reference evidence="6 7" key="1">
    <citation type="submission" date="2016-10" db="EMBL/GenBank/DDBJ databases">
        <authorList>
            <person name="de Groot N.N."/>
        </authorList>
    </citation>
    <scope>NUCLEOTIDE SEQUENCE [LARGE SCALE GENOMIC DNA]</scope>
    <source>
        <strain evidence="6 7">DSM 22788</strain>
    </source>
</reference>
<dbReference type="PANTHER" id="PTHR43855:SF1">
    <property type="entry name" value="THIOSULFATE SULFURTRANSFERASE"/>
    <property type="match status" value="1"/>
</dbReference>
<dbReference type="EMBL" id="FNKB01000001">
    <property type="protein sequence ID" value="SDQ33481.1"/>
    <property type="molecule type" value="Genomic_DNA"/>
</dbReference>
<dbReference type="PROSITE" id="PS50206">
    <property type="entry name" value="RHODANESE_3"/>
    <property type="match status" value="2"/>
</dbReference>
<keyword evidence="6" id="KW-0670">Pyruvate</keyword>
<organism evidence="6 7">
    <name type="scientific">Leucobacter chromiiresistens</name>
    <dbReference type="NCBI Taxonomy" id="1079994"/>
    <lineage>
        <taxon>Bacteria</taxon>
        <taxon>Bacillati</taxon>
        <taxon>Actinomycetota</taxon>
        <taxon>Actinomycetes</taxon>
        <taxon>Micrococcales</taxon>
        <taxon>Microbacteriaceae</taxon>
        <taxon>Leucobacter</taxon>
    </lineage>
</organism>
<evidence type="ECO:0000313" key="6">
    <source>
        <dbReference type="EMBL" id="SDQ33481.1"/>
    </source>
</evidence>
<evidence type="ECO:0000259" key="5">
    <source>
        <dbReference type="PROSITE" id="PS50206"/>
    </source>
</evidence>
<proteinExistence type="predicted"/>
<keyword evidence="6" id="KW-0808">Transferase</keyword>
<dbReference type="InterPro" id="IPR001763">
    <property type="entry name" value="Rhodanese-like_dom"/>
</dbReference>
<evidence type="ECO:0000256" key="1">
    <source>
        <dbReference type="ARBA" id="ARBA00012245"/>
    </source>
</evidence>
<dbReference type="STRING" id="1079994.SAMN04488565_2253"/>
<evidence type="ECO:0000256" key="4">
    <source>
        <dbReference type="SAM" id="MobiDB-lite"/>
    </source>
</evidence>
<dbReference type="SMART" id="SM00450">
    <property type="entry name" value="RHOD"/>
    <property type="match status" value="2"/>
</dbReference>
<dbReference type="GO" id="GO:0004792">
    <property type="term" value="F:thiosulfate-cyanide sulfurtransferase activity"/>
    <property type="evidence" value="ECO:0007669"/>
    <property type="project" value="UniProtKB-EC"/>
</dbReference>
<feature type="domain" description="Rhodanese" evidence="5">
    <location>
        <begin position="176"/>
        <end position="285"/>
    </location>
</feature>
<gene>
    <name evidence="6" type="ORF">SAMN04488565_2253</name>
</gene>
<dbReference type="Proteomes" id="UP000182690">
    <property type="component" value="Unassembled WGS sequence"/>
</dbReference>
<dbReference type="SUPFAM" id="SSF52821">
    <property type="entry name" value="Rhodanese/Cell cycle control phosphatase"/>
    <property type="match status" value="2"/>
</dbReference>
<dbReference type="EC" id="2.8.1.1" evidence="1"/>
<sequence>MTTAPAQQLLLRAETAIATRHDLVFVEVVPWRSGDPASTIVPTIPGAHRAGVREVFAGTPQPGEGHLPLPDARTLRRRVFSWLEGRERSPFVLFTRNPRDTASATRAWFTLSWAGFSDVCLLLGGLDGWIAAGGPIGDSHAPTDEAQEEANARSLGAQRGAPWPVRAISAEELADVGPRGTLLDGRPPAEYAGFADDPRSGHVPGAASAPASELLDSEGALLRPAAVRRWMLEHNAIGSHHVAAYCNGGVASSLIVFAAALIGQSIDLYVDSWSGWTQGDHRPVAHGEHRISTGSARFACFDPL</sequence>
<feature type="region of interest" description="Disordered" evidence="4">
    <location>
        <begin position="137"/>
        <end position="156"/>
    </location>
</feature>
<dbReference type="AlphaFoldDB" id="A0A1H1A1V6"/>
<protein>
    <recommendedName>
        <fullName evidence="1">thiosulfate sulfurtransferase</fullName>
        <ecNumber evidence="1">2.8.1.1</ecNumber>
    </recommendedName>
</protein>
<feature type="domain" description="Rhodanese" evidence="5">
    <location>
        <begin position="19"/>
        <end position="138"/>
    </location>
</feature>
<keyword evidence="2" id="KW-0677">Repeat</keyword>
<dbReference type="Gene3D" id="3.40.250.10">
    <property type="entry name" value="Rhodanese-like domain"/>
    <property type="match status" value="2"/>
</dbReference>
<evidence type="ECO:0000256" key="2">
    <source>
        <dbReference type="ARBA" id="ARBA00022737"/>
    </source>
</evidence>
<dbReference type="InterPro" id="IPR051126">
    <property type="entry name" value="Thiosulfate_sulfurtransferase"/>
</dbReference>
<comment type="catalytic activity">
    <reaction evidence="3">
        <text>thiosulfate + hydrogen cyanide = thiocyanate + sulfite + 2 H(+)</text>
        <dbReference type="Rhea" id="RHEA:16881"/>
        <dbReference type="ChEBI" id="CHEBI:15378"/>
        <dbReference type="ChEBI" id="CHEBI:17359"/>
        <dbReference type="ChEBI" id="CHEBI:18022"/>
        <dbReference type="ChEBI" id="CHEBI:18407"/>
        <dbReference type="ChEBI" id="CHEBI:33542"/>
        <dbReference type="EC" id="2.8.1.1"/>
    </reaction>
</comment>
<dbReference type="RefSeq" id="WP_176783283.1">
    <property type="nucleotide sequence ID" value="NZ_FNKB01000001.1"/>
</dbReference>
<dbReference type="Pfam" id="PF00581">
    <property type="entry name" value="Rhodanese"/>
    <property type="match status" value="1"/>
</dbReference>
<accession>A0A1H1A1V6</accession>